<dbReference type="RefSeq" id="WP_378291720.1">
    <property type="nucleotide sequence ID" value="NZ_JBHULE010000019.1"/>
</dbReference>
<reference evidence="5" key="1">
    <citation type="journal article" date="2019" name="Int. J. Syst. Evol. Microbiol.">
        <title>The Global Catalogue of Microorganisms (GCM) 10K type strain sequencing project: providing services to taxonomists for standard genome sequencing and annotation.</title>
        <authorList>
            <consortium name="The Broad Institute Genomics Platform"/>
            <consortium name="The Broad Institute Genome Sequencing Center for Infectious Disease"/>
            <person name="Wu L."/>
            <person name="Ma J."/>
        </authorList>
    </citation>
    <scope>NUCLEOTIDE SEQUENCE [LARGE SCALE GENOMIC DNA]</scope>
    <source>
        <strain evidence="5">KCTC 52274</strain>
    </source>
</reference>
<dbReference type="Pfam" id="PF18962">
    <property type="entry name" value="Por_Secre_tail"/>
    <property type="match status" value="1"/>
</dbReference>
<comment type="caution">
    <text evidence="4">The sequence shown here is derived from an EMBL/GenBank/DDBJ whole genome shotgun (WGS) entry which is preliminary data.</text>
</comment>
<protein>
    <submittedName>
        <fullName evidence="4">T9SS type A sorting domain-containing protein</fullName>
    </submittedName>
</protein>
<gene>
    <name evidence="4" type="ORF">ACFSR1_09050</name>
</gene>
<dbReference type="PANTHER" id="PTHR36234:SF5">
    <property type="entry name" value="LYSYL ENDOPEPTIDASE"/>
    <property type="match status" value="1"/>
</dbReference>
<dbReference type="NCBIfam" id="TIGR04183">
    <property type="entry name" value="Por_Secre_tail"/>
    <property type="match status" value="1"/>
</dbReference>
<dbReference type="InterPro" id="IPR043504">
    <property type="entry name" value="Peptidase_S1_PA_chymotrypsin"/>
</dbReference>
<evidence type="ECO:0000313" key="4">
    <source>
        <dbReference type="EMBL" id="MFD2562808.1"/>
    </source>
</evidence>
<keyword evidence="1 2" id="KW-0732">Signal</keyword>
<dbReference type="Proteomes" id="UP001597319">
    <property type="component" value="Unassembled WGS sequence"/>
</dbReference>
<name>A0ABW5LD40_9FLAO</name>
<sequence>MKKLILCTATLLVSIIASSQVTNEGSPKSWDLDFLSIEKQGLTAIEMPTFDLKKIQEEDAINDQDKSKVYRFGYEFKVDLGFKNAGIWNQLESGNWIWRIRIKSKNAKTINFVFDNYKLPKGASVYFYNTDKSDLLGAYTDVFNRDDKMLGTWMIEGDDIIVEYFVPALMKGKGELNISKVIHGYRSVTDTELEAKALNDSGNCNQDVDCPVGSDFDSLKDGLKPAVALFILGGGVCSGTLVNNTSNNRNPYFLSANHCFEGTGGTSNPATWAFRFNWVSPNPSCGNTTPSTNGTFDQTTSGATILANNRKSDVLLVNIDTNLPESWNLEWAGWDRTGNAPSFVVGIHHPSGDIMKVCRENVSPTVANSVNIGGLLAPPDTWRVADWDLGVTEGGSSGSAIFDPLGRIIGQLAGGSAFCANGGSGTNDNNQPDFYGRFDVSWDFGTTNSTRLSNWLDPTNTGRTTLNSLSEEIALGVDENELAESTFLYPNPSQGIFNVENKSGSQLTYEVYNMVGQQIKKGEVASENSTIDLSANVNGIYFISMTNTSTNLNTTKKVVVNR</sequence>
<dbReference type="Gene3D" id="2.40.10.10">
    <property type="entry name" value="Trypsin-like serine proteases"/>
    <property type="match status" value="2"/>
</dbReference>
<proteinExistence type="predicted"/>
<keyword evidence="5" id="KW-1185">Reference proteome</keyword>
<evidence type="ECO:0000256" key="2">
    <source>
        <dbReference type="SAM" id="SignalP"/>
    </source>
</evidence>
<feature type="signal peptide" evidence="2">
    <location>
        <begin position="1"/>
        <end position="19"/>
    </location>
</feature>
<feature type="domain" description="Secretion system C-terminal sorting" evidence="3">
    <location>
        <begin position="488"/>
        <end position="560"/>
    </location>
</feature>
<dbReference type="InterPro" id="IPR026444">
    <property type="entry name" value="Secre_tail"/>
</dbReference>
<dbReference type="PANTHER" id="PTHR36234">
    <property type="entry name" value="LYSYL ENDOPEPTIDASE"/>
    <property type="match status" value="1"/>
</dbReference>
<dbReference type="SUPFAM" id="SSF50494">
    <property type="entry name" value="Trypsin-like serine proteases"/>
    <property type="match status" value="1"/>
</dbReference>
<evidence type="ECO:0000259" key="3">
    <source>
        <dbReference type="Pfam" id="PF18962"/>
    </source>
</evidence>
<organism evidence="4 5">
    <name type="scientific">Aquimarina rubra</name>
    <dbReference type="NCBI Taxonomy" id="1920033"/>
    <lineage>
        <taxon>Bacteria</taxon>
        <taxon>Pseudomonadati</taxon>
        <taxon>Bacteroidota</taxon>
        <taxon>Flavobacteriia</taxon>
        <taxon>Flavobacteriales</taxon>
        <taxon>Flavobacteriaceae</taxon>
        <taxon>Aquimarina</taxon>
    </lineage>
</organism>
<dbReference type="InterPro" id="IPR009003">
    <property type="entry name" value="Peptidase_S1_PA"/>
</dbReference>
<evidence type="ECO:0000313" key="5">
    <source>
        <dbReference type="Proteomes" id="UP001597319"/>
    </source>
</evidence>
<evidence type="ECO:0000256" key="1">
    <source>
        <dbReference type="ARBA" id="ARBA00022729"/>
    </source>
</evidence>
<dbReference type="EMBL" id="JBHULE010000019">
    <property type="protein sequence ID" value="MFD2562808.1"/>
    <property type="molecule type" value="Genomic_DNA"/>
</dbReference>
<feature type="chain" id="PRO_5046362154" evidence="2">
    <location>
        <begin position="20"/>
        <end position="562"/>
    </location>
</feature>
<accession>A0ABW5LD40</accession>